<reference evidence="2" key="1">
    <citation type="submission" date="2017-10" db="EMBL/GenBank/DDBJ databases">
        <title>Rapid genome shrinkage in a self-fertile nematode reveals novel sperm competition proteins.</title>
        <authorList>
            <person name="Yin D."/>
            <person name="Schwarz E.M."/>
            <person name="Thomas C.G."/>
            <person name="Felde R.L."/>
            <person name="Korf I.F."/>
            <person name="Cutter A.D."/>
            <person name="Schartner C.M."/>
            <person name="Ralston E.J."/>
            <person name="Meyer B.J."/>
            <person name="Haag E.S."/>
        </authorList>
    </citation>
    <scope>NUCLEOTIDE SEQUENCE [LARGE SCALE GENOMIC DNA]</scope>
    <source>
        <strain evidence="2">JU1422</strain>
    </source>
</reference>
<keyword evidence="2" id="KW-1185">Reference proteome</keyword>
<dbReference type="AlphaFoldDB" id="A0A2G5UAM4"/>
<name>A0A2G5UAM4_9PELO</name>
<protein>
    <submittedName>
        <fullName evidence="1">Uncharacterized protein</fullName>
    </submittedName>
</protein>
<evidence type="ECO:0000313" key="2">
    <source>
        <dbReference type="Proteomes" id="UP000230233"/>
    </source>
</evidence>
<evidence type="ECO:0000313" key="1">
    <source>
        <dbReference type="EMBL" id="PIC36590.1"/>
    </source>
</evidence>
<dbReference type="EMBL" id="PDUG01000004">
    <property type="protein sequence ID" value="PIC36590.1"/>
    <property type="molecule type" value="Genomic_DNA"/>
</dbReference>
<accession>A0A2G5UAM4</accession>
<gene>
    <name evidence="1" type="primary">Cnig_chr_IV.g15522</name>
    <name evidence="1" type="ORF">B9Z55_015522</name>
</gene>
<sequence>MQQKVLNVWLEVHCPEWRAKSLALVIGHLKLHGLNEILVNTTNTIQTGWTCVNSAHHHPNHANWSPAGLPSYVSFLTLIVSVFSASMQFGRPWQKISVCTPGEPAGIPSW</sequence>
<organism evidence="1 2">
    <name type="scientific">Caenorhabditis nigoni</name>
    <dbReference type="NCBI Taxonomy" id="1611254"/>
    <lineage>
        <taxon>Eukaryota</taxon>
        <taxon>Metazoa</taxon>
        <taxon>Ecdysozoa</taxon>
        <taxon>Nematoda</taxon>
        <taxon>Chromadorea</taxon>
        <taxon>Rhabditida</taxon>
        <taxon>Rhabditina</taxon>
        <taxon>Rhabditomorpha</taxon>
        <taxon>Rhabditoidea</taxon>
        <taxon>Rhabditidae</taxon>
        <taxon>Peloderinae</taxon>
        <taxon>Caenorhabditis</taxon>
    </lineage>
</organism>
<dbReference type="Proteomes" id="UP000230233">
    <property type="component" value="Chromosome IV"/>
</dbReference>
<proteinExistence type="predicted"/>
<comment type="caution">
    <text evidence="1">The sequence shown here is derived from an EMBL/GenBank/DDBJ whole genome shotgun (WGS) entry which is preliminary data.</text>
</comment>